<sequence length="658" mass="72627">MADTAPKVPVLDSEEDPRLCTVCSGAMKPDATQCGSCGGQGDQVDRGGGGGPEKMGIKQNGEVVVVVAPVSPGTADSGEGDPGQDDSGATGETKIQEDLVAPEDPEKPDGEGRDETSQTGDEADSGEGGGGGDGEGEKVTQGDEEQEKEDEEDPEKEKPLGPGDVVCDSCIDSPRRAAKSCLTCLVSYCGAHLRPHLENQKFQNHRLVEPLLDIERRTCEGHQWPLDLFCLADSCCVCADCVLEEHRGHKTVPGELKEKQVEMVKTVAAAENAINKLQVNAVTIENSVKEVREVIESQFAELQAVVERAKKEVTEVLESEEKQSLKQAEGIRAHLEQRCAELKKTQSQVEKISKNKNDVNFLQEYSEWKKETLDISLPGVYIGLMDRLNSFSRVVVDSTKEMSEKLMSSYMDKIKETCKNDKMGIKTTVHEMIAAKQNMSIPDPKTRDDFLKYASHVTLDGNTAHKFLRLTEENRKVTNTTPWQHPYPDLPERFDNWRQVLAAESFYLGRKYFEVEVSGDGAHVGLTYKSIDRKGQESNSCITGNNFSWCLQWNGRTFSAWHSDVETPLSADKFARIGVYLDYVQGLLAFYGVSDAMTLIHEYRAEFLEPLYPAFWLPKKENMVVLVQPGEALSLKSPSPPTSPTHSIVGSKDSVNKD</sequence>
<comment type="caution">
    <text evidence="9">The sequence shown here is derived from an EMBL/GenBank/DDBJ whole genome shotgun (WGS) entry which is preliminary data.</text>
</comment>
<gene>
    <name evidence="9" type="primary">TRIM16_1</name>
    <name evidence="9" type="ORF">N1851_007008</name>
</gene>
<dbReference type="PROSITE" id="PS50119">
    <property type="entry name" value="ZF_BBOX"/>
    <property type="match status" value="1"/>
</dbReference>
<dbReference type="Pfam" id="PF13765">
    <property type="entry name" value="PRY"/>
    <property type="match status" value="1"/>
</dbReference>
<evidence type="ECO:0000256" key="6">
    <source>
        <dbReference type="SAM" id="MobiDB-lite"/>
    </source>
</evidence>
<feature type="region of interest" description="Disordered" evidence="6">
    <location>
        <begin position="634"/>
        <end position="658"/>
    </location>
</feature>
<dbReference type="SMART" id="SM00589">
    <property type="entry name" value="PRY"/>
    <property type="match status" value="1"/>
</dbReference>
<accession>A0AA47P5I5</accession>
<dbReference type="SUPFAM" id="SSF57845">
    <property type="entry name" value="B-box zinc-binding domain"/>
    <property type="match status" value="1"/>
</dbReference>
<keyword evidence="5" id="KW-0175">Coiled coil</keyword>
<evidence type="ECO:0000313" key="10">
    <source>
        <dbReference type="Proteomes" id="UP001174136"/>
    </source>
</evidence>
<evidence type="ECO:0000256" key="5">
    <source>
        <dbReference type="SAM" id="Coils"/>
    </source>
</evidence>
<evidence type="ECO:0000256" key="4">
    <source>
        <dbReference type="PROSITE-ProRule" id="PRU00024"/>
    </source>
</evidence>
<dbReference type="Gene3D" id="3.30.160.60">
    <property type="entry name" value="Classic Zinc Finger"/>
    <property type="match status" value="1"/>
</dbReference>
<dbReference type="InterPro" id="IPR043136">
    <property type="entry name" value="B30.2/SPRY_sf"/>
</dbReference>
<evidence type="ECO:0000256" key="3">
    <source>
        <dbReference type="ARBA" id="ARBA00022833"/>
    </source>
</evidence>
<dbReference type="SUPFAM" id="SSF49899">
    <property type="entry name" value="Concanavalin A-like lectins/glucanases"/>
    <property type="match status" value="1"/>
</dbReference>
<proteinExistence type="predicted"/>
<dbReference type="InterPro" id="IPR051051">
    <property type="entry name" value="E3_ubiq-ligase_TRIM/RNF"/>
</dbReference>
<evidence type="ECO:0000259" key="7">
    <source>
        <dbReference type="PROSITE" id="PS50119"/>
    </source>
</evidence>
<reference evidence="9" key="1">
    <citation type="journal article" date="2023" name="Front. Mar. Sci.">
        <title>A new Merluccius polli reference genome to investigate the effects of global change in West African waters.</title>
        <authorList>
            <person name="Mateo J.L."/>
            <person name="Blanco-Fernandez C."/>
            <person name="Garcia-Vazquez E."/>
            <person name="Machado-Schiaffino G."/>
        </authorList>
    </citation>
    <scope>NUCLEOTIDE SEQUENCE</scope>
    <source>
        <strain evidence="9">C29</strain>
        <tissue evidence="9">Fin</tissue>
    </source>
</reference>
<dbReference type="CDD" id="cd19769">
    <property type="entry name" value="Bbox2_TRIM16-like"/>
    <property type="match status" value="1"/>
</dbReference>
<dbReference type="Pfam" id="PF00643">
    <property type="entry name" value="zf-B_box"/>
    <property type="match status" value="1"/>
</dbReference>
<feature type="compositionally biased region" description="Acidic residues" evidence="6">
    <location>
        <begin position="142"/>
        <end position="154"/>
    </location>
</feature>
<feature type="domain" description="B30.2/SPRY" evidence="8">
    <location>
        <begin position="437"/>
        <end position="634"/>
    </location>
</feature>
<evidence type="ECO:0000313" key="9">
    <source>
        <dbReference type="EMBL" id="KAK0151686.1"/>
    </source>
</evidence>
<dbReference type="CDD" id="cd12890">
    <property type="entry name" value="SPRY_PRY_TRIM16"/>
    <property type="match status" value="1"/>
</dbReference>
<dbReference type="Gene3D" id="4.10.830.40">
    <property type="match status" value="1"/>
</dbReference>
<dbReference type="PRINTS" id="PR01407">
    <property type="entry name" value="BUTYPHLNCDUF"/>
</dbReference>
<dbReference type="InterPro" id="IPR006574">
    <property type="entry name" value="PRY"/>
</dbReference>
<dbReference type="SMART" id="SM00336">
    <property type="entry name" value="BBOX"/>
    <property type="match status" value="2"/>
</dbReference>
<evidence type="ECO:0000256" key="1">
    <source>
        <dbReference type="ARBA" id="ARBA00022723"/>
    </source>
</evidence>
<dbReference type="InterPro" id="IPR003877">
    <property type="entry name" value="SPRY_dom"/>
</dbReference>
<dbReference type="GO" id="GO:0005737">
    <property type="term" value="C:cytoplasm"/>
    <property type="evidence" value="ECO:0007669"/>
    <property type="project" value="UniProtKB-ARBA"/>
</dbReference>
<dbReference type="Proteomes" id="UP001174136">
    <property type="component" value="Unassembled WGS sequence"/>
</dbReference>
<keyword evidence="1" id="KW-0479">Metal-binding</keyword>
<feature type="coiled-coil region" evidence="5">
    <location>
        <begin position="267"/>
        <end position="352"/>
    </location>
</feature>
<dbReference type="EMBL" id="JAOPHQ010001179">
    <property type="protein sequence ID" value="KAK0151686.1"/>
    <property type="molecule type" value="Genomic_DNA"/>
</dbReference>
<dbReference type="AlphaFoldDB" id="A0AA47P5I5"/>
<dbReference type="PANTHER" id="PTHR25465:SF10">
    <property type="entry name" value="TRIPARTITE MOTIF-CONTAINING PROTEIN 16-RELATED"/>
    <property type="match status" value="1"/>
</dbReference>
<dbReference type="GO" id="GO:0008270">
    <property type="term" value="F:zinc ion binding"/>
    <property type="evidence" value="ECO:0007669"/>
    <property type="project" value="UniProtKB-KW"/>
</dbReference>
<dbReference type="Pfam" id="PF00622">
    <property type="entry name" value="SPRY"/>
    <property type="match status" value="1"/>
</dbReference>
<dbReference type="InterPro" id="IPR001870">
    <property type="entry name" value="B30.2/SPRY"/>
</dbReference>
<dbReference type="InterPro" id="IPR058030">
    <property type="entry name" value="TRIM8/14/16/25/29/45/65_CC"/>
</dbReference>
<keyword evidence="2 4" id="KW-0863">Zinc-finger</keyword>
<keyword evidence="10" id="KW-1185">Reference proteome</keyword>
<dbReference type="SMART" id="SM00449">
    <property type="entry name" value="SPRY"/>
    <property type="match status" value="1"/>
</dbReference>
<feature type="compositionally biased region" description="Gly residues" evidence="6">
    <location>
        <begin position="36"/>
        <end position="53"/>
    </location>
</feature>
<dbReference type="Pfam" id="PF25600">
    <property type="entry name" value="TRIM_CC"/>
    <property type="match status" value="1"/>
</dbReference>
<dbReference type="PROSITE" id="PS50188">
    <property type="entry name" value="B302_SPRY"/>
    <property type="match status" value="1"/>
</dbReference>
<keyword evidence="3" id="KW-0862">Zinc</keyword>
<name>A0AA47P5I5_MERPO</name>
<dbReference type="InterPro" id="IPR003879">
    <property type="entry name" value="Butyrophylin_SPRY"/>
</dbReference>
<feature type="domain" description="B box-type" evidence="7">
    <location>
        <begin position="214"/>
        <end position="254"/>
    </location>
</feature>
<dbReference type="Gene3D" id="2.60.120.920">
    <property type="match status" value="1"/>
</dbReference>
<protein>
    <submittedName>
        <fullName evidence="9">Tripartite motif-containing protein 16</fullName>
    </submittedName>
</protein>
<feature type="compositionally biased region" description="Basic and acidic residues" evidence="6">
    <location>
        <begin position="104"/>
        <end position="116"/>
    </location>
</feature>
<dbReference type="PANTHER" id="PTHR25465">
    <property type="entry name" value="B-BOX DOMAIN CONTAINING"/>
    <property type="match status" value="1"/>
</dbReference>
<dbReference type="InterPro" id="IPR000315">
    <property type="entry name" value="Znf_B-box"/>
</dbReference>
<organism evidence="9 10">
    <name type="scientific">Merluccius polli</name>
    <name type="common">Benguela hake</name>
    <name type="synonym">Merluccius cadenati</name>
    <dbReference type="NCBI Taxonomy" id="89951"/>
    <lineage>
        <taxon>Eukaryota</taxon>
        <taxon>Metazoa</taxon>
        <taxon>Chordata</taxon>
        <taxon>Craniata</taxon>
        <taxon>Vertebrata</taxon>
        <taxon>Euteleostomi</taxon>
        <taxon>Actinopterygii</taxon>
        <taxon>Neopterygii</taxon>
        <taxon>Teleostei</taxon>
        <taxon>Neoteleostei</taxon>
        <taxon>Acanthomorphata</taxon>
        <taxon>Zeiogadaria</taxon>
        <taxon>Gadariae</taxon>
        <taxon>Gadiformes</taxon>
        <taxon>Gadoidei</taxon>
        <taxon>Merlucciidae</taxon>
        <taxon>Merluccius</taxon>
    </lineage>
</organism>
<evidence type="ECO:0000259" key="8">
    <source>
        <dbReference type="PROSITE" id="PS50188"/>
    </source>
</evidence>
<evidence type="ECO:0000256" key="2">
    <source>
        <dbReference type="ARBA" id="ARBA00022771"/>
    </source>
</evidence>
<feature type="region of interest" description="Disordered" evidence="6">
    <location>
        <begin position="30"/>
        <end position="165"/>
    </location>
</feature>
<dbReference type="InterPro" id="IPR013320">
    <property type="entry name" value="ConA-like_dom_sf"/>
</dbReference>